<reference evidence="6 7" key="1">
    <citation type="submission" date="2021-11" db="EMBL/GenBank/DDBJ databases">
        <authorList>
            <person name="Depoorter E."/>
        </authorList>
    </citation>
    <scope>NUCLEOTIDE SEQUENCE [LARGE SCALE GENOMIC DNA]</scope>
    <source>
        <strain evidence="6 7">LMG 24289</strain>
    </source>
</reference>
<feature type="transmembrane region" description="Helical" evidence="5">
    <location>
        <begin position="52"/>
        <end position="75"/>
    </location>
</feature>
<feature type="transmembrane region" description="Helical" evidence="5">
    <location>
        <begin position="182"/>
        <end position="201"/>
    </location>
</feature>
<feature type="transmembrane region" description="Helical" evidence="5">
    <location>
        <begin position="213"/>
        <end position="233"/>
    </location>
</feature>
<protein>
    <recommendedName>
        <fullName evidence="8">VIT family protein</fullName>
    </recommendedName>
</protein>
<keyword evidence="3 5" id="KW-1133">Transmembrane helix</keyword>
<keyword evidence="4 5" id="KW-0472">Membrane</keyword>
<dbReference type="InterPro" id="IPR008217">
    <property type="entry name" value="Ccc1_fam"/>
</dbReference>
<dbReference type="PANTHER" id="PTHR31851">
    <property type="entry name" value="FE(2+)/MN(2+) TRANSPORTER PCL1"/>
    <property type="match status" value="1"/>
</dbReference>
<evidence type="ECO:0000256" key="3">
    <source>
        <dbReference type="ARBA" id="ARBA00022989"/>
    </source>
</evidence>
<feature type="transmembrane region" description="Helical" evidence="5">
    <location>
        <begin position="21"/>
        <end position="46"/>
    </location>
</feature>
<accession>A0ABM8Z4W4</accession>
<evidence type="ECO:0000256" key="4">
    <source>
        <dbReference type="ARBA" id="ARBA00023136"/>
    </source>
</evidence>
<evidence type="ECO:0000256" key="1">
    <source>
        <dbReference type="ARBA" id="ARBA00004127"/>
    </source>
</evidence>
<evidence type="ECO:0000256" key="2">
    <source>
        <dbReference type="ARBA" id="ARBA00022692"/>
    </source>
</evidence>
<evidence type="ECO:0000256" key="5">
    <source>
        <dbReference type="SAM" id="Phobius"/>
    </source>
</evidence>
<comment type="caution">
    <text evidence="6">The sequence shown here is derived from an EMBL/GenBank/DDBJ whole genome shotgun (WGS) entry which is preliminary data.</text>
</comment>
<evidence type="ECO:0008006" key="8">
    <source>
        <dbReference type="Google" id="ProtNLM"/>
    </source>
</evidence>
<keyword evidence="7" id="KW-1185">Reference proteome</keyword>
<dbReference type="Pfam" id="PF01988">
    <property type="entry name" value="VIT1"/>
    <property type="match status" value="1"/>
</dbReference>
<evidence type="ECO:0000313" key="7">
    <source>
        <dbReference type="Proteomes" id="UP000789707"/>
    </source>
</evidence>
<keyword evidence="2 5" id="KW-0812">Transmembrane</keyword>
<organism evidence="6 7">
    <name type="scientific">Periweissella fabaria</name>
    <dbReference type="NCBI Taxonomy" id="546157"/>
    <lineage>
        <taxon>Bacteria</taxon>
        <taxon>Bacillati</taxon>
        <taxon>Bacillota</taxon>
        <taxon>Bacilli</taxon>
        <taxon>Lactobacillales</taxon>
        <taxon>Lactobacillaceae</taxon>
        <taxon>Periweissella</taxon>
    </lineage>
</organism>
<name>A0ABM8Z4W4_9LACO</name>
<feature type="transmembrane region" description="Helical" evidence="5">
    <location>
        <begin position="152"/>
        <end position="176"/>
    </location>
</feature>
<dbReference type="EMBL" id="CAKKNS010000002">
    <property type="protein sequence ID" value="CAH0416379.1"/>
    <property type="molecule type" value="Genomic_DNA"/>
</dbReference>
<sequence>MNVKENSLKPVKKISLAQKINVLRASVMGANDGILSVAAIVIGVAGARTSSFAILVSGLAGMLAGTVSMAMGEYVSVNSQKDAQRAATSKQATALEQDYASEYQFVEQKYIAQGISPKLAQKATQEMMSGDALATVVRERYGFEIDEFTNPYAAAVASMISFPLGSILPLVAITLLPKSINIVGTFIAVALALLITGYLAAKLGNADPKRGMLRNFVSGVITMLVTFLMGYLVRL</sequence>
<evidence type="ECO:0000313" key="6">
    <source>
        <dbReference type="EMBL" id="CAH0416379.1"/>
    </source>
</evidence>
<comment type="subcellular location">
    <subcellularLocation>
        <location evidence="1">Endomembrane system</location>
        <topology evidence="1">Multi-pass membrane protein</topology>
    </subcellularLocation>
</comment>
<dbReference type="RefSeq" id="WP_230096445.1">
    <property type="nucleotide sequence ID" value="NZ_CAKKNS010000002.1"/>
</dbReference>
<proteinExistence type="predicted"/>
<dbReference type="CDD" id="cd02432">
    <property type="entry name" value="Nodulin-21_like_1"/>
    <property type="match status" value="1"/>
</dbReference>
<dbReference type="Proteomes" id="UP000789707">
    <property type="component" value="Unassembled WGS sequence"/>
</dbReference>
<gene>
    <name evidence="6" type="ORF">WFA24289_00683</name>
</gene>